<dbReference type="VEuPathDB" id="FungiDB:H257_12834"/>
<dbReference type="AlphaFoldDB" id="W4FYI3"/>
<dbReference type="RefSeq" id="XP_009838474.1">
    <property type="nucleotide sequence ID" value="XM_009840172.1"/>
</dbReference>
<accession>W4FYI3</accession>
<sequence>MTIIDPSTQALDMAIVGTDVLYLALERIVFPMLALAANPPGDDTAVFSIDEGLRKVYNKANKNGWPNKIALSDLPLGLAKGKCSTGRGRRTRQLDTLIDLALFAAIKGVPTSQRAAPWGVK</sequence>
<proteinExistence type="predicted"/>
<evidence type="ECO:0000313" key="1">
    <source>
        <dbReference type="EMBL" id="ETV72031.1"/>
    </source>
</evidence>
<protein>
    <submittedName>
        <fullName evidence="1">Uncharacterized protein</fullName>
    </submittedName>
</protein>
<gene>
    <name evidence="1" type="ORF">H257_12834</name>
</gene>
<reference evidence="1" key="1">
    <citation type="submission" date="2013-12" db="EMBL/GenBank/DDBJ databases">
        <title>The Genome Sequence of Aphanomyces astaci APO3.</title>
        <authorList>
            <consortium name="The Broad Institute Genomics Platform"/>
            <person name="Russ C."/>
            <person name="Tyler B."/>
            <person name="van West P."/>
            <person name="Dieguez-Uribeondo J."/>
            <person name="Young S.K."/>
            <person name="Zeng Q."/>
            <person name="Gargeya S."/>
            <person name="Fitzgerald M."/>
            <person name="Abouelleil A."/>
            <person name="Alvarado L."/>
            <person name="Chapman S.B."/>
            <person name="Gainer-Dewar J."/>
            <person name="Goldberg J."/>
            <person name="Griggs A."/>
            <person name="Gujja S."/>
            <person name="Hansen M."/>
            <person name="Howarth C."/>
            <person name="Imamovic A."/>
            <person name="Ireland A."/>
            <person name="Larimer J."/>
            <person name="McCowan C."/>
            <person name="Murphy C."/>
            <person name="Pearson M."/>
            <person name="Poon T.W."/>
            <person name="Priest M."/>
            <person name="Roberts A."/>
            <person name="Saif S."/>
            <person name="Shea T."/>
            <person name="Sykes S."/>
            <person name="Wortman J."/>
            <person name="Nusbaum C."/>
            <person name="Birren B."/>
        </authorList>
    </citation>
    <scope>NUCLEOTIDE SEQUENCE [LARGE SCALE GENOMIC DNA]</scope>
    <source>
        <strain evidence="1">APO3</strain>
    </source>
</reference>
<dbReference type="GeneID" id="20814830"/>
<name>W4FYI3_APHAT</name>
<dbReference type="EMBL" id="KI913156">
    <property type="protein sequence ID" value="ETV72031.1"/>
    <property type="molecule type" value="Genomic_DNA"/>
</dbReference>
<organism evidence="1">
    <name type="scientific">Aphanomyces astaci</name>
    <name type="common">Crayfish plague agent</name>
    <dbReference type="NCBI Taxonomy" id="112090"/>
    <lineage>
        <taxon>Eukaryota</taxon>
        <taxon>Sar</taxon>
        <taxon>Stramenopiles</taxon>
        <taxon>Oomycota</taxon>
        <taxon>Saprolegniomycetes</taxon>
        <taxon>Saprolegniales</taxon>
        <taxon>Verrucalvaceae</taxon>
        <taxon>Aphanomyces</taxon>
    </lineage>
</organism>